<sequence length="81" mass="9072">MKQWANAHGLPLASGPMRSGGATPEGIIALAIVRNQLHGDDLERATDHLESRIHGFSRRRIRDFVNQLRSEREVGRDGEDE</sequence>
<dbReference type="EMBL" id="CP029830">
    <property type="protein sequence ID" value="AWU95618.1"/>
    <property type="molecule type" value="Genomic_DNA"/>
</dbReference>
<keyword evidence="2" id="KW-1185">Reference proteome</keyword>
<evidence type="ECO:0000313" key="2">
    <source>
        <dbReference type="Proteomes" id="UP000249605"/>
    </source>
</evidence>
<dbReference type="AlphaFoldDB" id="A0A2U9SCD1"/>
<evidence type="ECO:0000313" key="1">
    <source>
        <dbReference type="EMBL" id="AWU95618.1"/>
    </source>
</evidence>
<protein>
    <submittedName>
        <fullName evidence="1">Uncharacterized protein</fullName>
    </submittedName>
</protein>
<dbReference type="Proteomes" id="UP000249605">
    <property type="component" value="Plasmid unnamed1"/>
</dbReference>
<dbReference type="OrthoDB" id="7268236at2"/>
<dbReference type="KEGG" id="azm:DM194_15060"/>
<organism evidence="1 2">
    <name type="scientific">Azospirillum ramasamyi</name>
    <dbReference type="NCBI Taxonomy" id="682998"/>
    <lineage>
        <taxon>Bacteria</taxon>
        <taxon>Pseudomonadati</taxon>
        <taxon>Pseudomonadota</taxon>
        <taxon>Alphaproteobacteria</taxon>
        <taxon>Rhodospirillales</taxon>
        <taxon>Azospirillaceae</taxon>
        <taxon>Azospirillum</taxon>
    </lineage>
</organism>
<gene>
    <name evidence="1" type="ORF">DM194_15060</name>
</gene>
<name>A0A2U9SCD1_9PROT</name>
<accession>A0A2U9SCD1</accession>
<geneLocation type="plasmid" evidence="1 2">
    <name>unnamed1</name>
</geneLocation>
<keyword evidence="1" id="KW-0614">Plasmid</keyword>
<reference evidence="1 2" key="1">
    <citation type="submission" date="2018-06" db="EMBL/GenBank/DDBJ databases">
        <title>Complete genome sequencing of Azospirillum sp. M2T2B2.</title>
        <authorList>
            <person name="Heo J."/>
            <person name="Kim S.-J."/>
            <person name="Kwon S.-W."/>
            <person name="Anandham R."/>
        </authorList>
    </citation>
    <scope>NUCLEOTIDE SEQUENCE [LARGE SCALE GENOMIC DNA]</scope>
    <source>
        <strain evidence="1 2">M2T2B2</strain>
        <plasmid evidence="1 2">unnamed1</plasmid>
    </source>
</reference>
<proteinExistence type="predicted"/>